<keyword evidence="8" id="KW-0732">Signal</keyword>
<accession>A0A8J4Y069</accession>
<keyword evidence="5" id="KW-0106">Calcium</keyword>
<keyword evidence="6" id="KW-0325">Glycoprotein</keyword>
<evidence type="ECO:0000256" key="4">
    <source>
        <dbReference type="ARBA" id="ARBA00022801"/>
    </source>
</evidence>
<comment type="cofactor">
    <cofactor evidence="1">
        <name>Ca(2+)</name>
        <dbReference type="ChEBI" id="CHEBI:29108"/>
    </cofactor>
</comment>
<proteinExistence type="inferred from homology"/>
<dbReference type="OrthoDB" id="103349at2759"/>
<name>A0A8J4Y069_CHIOP</name>
<keyword evidence="3" id="KW-0479">Metal-binding</keyword>
<evidence type="ECO:0000256" key="6">
    <source>
        <dbReference type="ARBA" id="ARBA00023180"/>
    </source>
</evidence>
<dbReference type="SUPFAM" id="SSF53649">
    <property type="entry name" value="Alkaline phosphatase-like"/>
    <property type="match status" value="1"/>
</dbReference>
<dbReference type="PANTHER" id="PTHR10342">
    <property type="entry name" value="ARYLSULFATASE"/>
    <property type="match status" value="1"/>
</dbReference>
<gene>
    <name evidence="10" type="primary">ARSI</name>
    <name evidence="10" type="ORF">GWK47_053966</name>
</gene>
<feature type="compositionally biased region" description="Basic residues" evidence="7">
    <location>
        <begin position="72"/>
        <end position="83"/>
    </location>
</feature>
<evidence type="ECO:0000256" key="3">
    <source>
        <dbReference type="ARBA" id="ARBA00022723"/>
    </source>
</evidence>
<dbReference type="InterPro" id="IPR017850">
    <property type="entry name" value="Alkaline_phosphatase_core_sf"/>
</dbReference>
<evidence type="ECO:0000256" key="5">
    <source>
        <dbReference type="ARBA" id="ARBA00022837"/>
    </source>
</evidence>
<dbReference type="EMBL" id="JACEEZ010017266">
    <property type="protein sequence ID" value="KAG0717667.1"/>
    <property type="molecule type" value="Genomic_DNA"/>
</dbReference>
<evidence type="ECO:0000313" key="10">
    <source>
        <dbReference type="EMBL" id="KAG0717667.1"/>
    </source>
</evidence>
<dbReference type="GO" id="GO:0008484">
    <property type="term" value="F:sulfuric ester hydrolase activity"/>
    <property type="evidence" value="ECO:0007669"/>
    <property type="project" value="InterPro"/>
</dbReference>
<evidence type="ECO:0000256" key="1">
    <source>
        <dbReference type="ARBA" id="ARBA00001913"/>
    </source>
</evidence>
<dbReference type="InterPro" id="IPR047115">
    <property type="entry name" value="ARSB"/>
</dbReference>
<keyword evidence="11" id="KW-1185">Reference proteome</keyword>
<protein>
    <submittedName>
        <fullName evidence="10">Arylsulfatase I</fullName>
    </submittedName>
</protein>
<feature type="chain" id="PRO_5035191796" evidence="8">
    <location>
        <begin position="23"/>
        <end position="434"/>
    </location>
</feature>
<comment type="similarity">
    <text evidence="2">Belongs to the sulfatase family.</text>
</comment>
<dbReference type="Gene3D" id="3.40.720.10">
    <property type="entry name" value="Alkaline Phosphatase, subunit A"/>
    <property type="match status" value="2"/>
</dbReference>
<dbReference type="PROSITE" id="PS00523">
    <property type="entry name" value="SULFATASE_1"/>
    <property type="match status" value="1"/>
</dbReference>
<dbReference type="InterPro" id="IPR000917">
    <property type="entry name" value="Sulfatase_N"/>
</dbReference>
<dbReference type="Pfam" id="PF00884">
    <property type="entry name" value="Sulfatase"/>
    <property type="match status" value="1"/>
</dbReference>
<evidence type="ECO:0000256" key="2">
    <source>
        <dbReference type="ARBA" id="ARBA00008779"/>
    </source>
</evidence>
<feature type="region of interest" description="Disordered" evidence="7">
    <location>
        <begin position="223"/>
        <end position="286"/>
    </location>
</feature>
<reference evidence="10" key="1">
    <citation type="submission" date="2020-07" db="EMBL/GenBank/DDBJ databases">
        <title>The High-quality genome of the commercially important snow crab, Chionoecetes opilio.</title>
        <authorList>
            <person name="Jeong J.-H."/>
            <person name="Ryu S."/>
        </authorList>
    </citation>
    <scope>NUCLEOTIDE SEQUENCE</scope>
    <source>
        <strain evidence="10">MADBK_172401_WGS</strain>
        <tissue evidence="10">Digestive gland</tissue>
    </source>
</reference>
<dbReference type="AlphaFoldDB" id="A0A8J4Y069"/>
<feature type="compositionally biased region" description="Basic residues" evidence="7">
    <location>
        <begin position="228"/>
        <end position="238"/>
    </location>
</feature>
<evidence type="ECO:0000256" key="8">
    <source>
        <dbReference type="SAM" id="SignalP"/>
    </source>
</evidence>
<feature type="region of interest" description="Disordered" evidence="7">
    <location>
        <begin position="355"/>
        <end position="384"/>
    </location>
</feature>
<dbReference type="InterPro" id="IPR024607">
    <property type="entry name" value="Sulfatase_CS"/>
</dbReference>
<feature type="region of interest" description="Disordered" evidence="7">
    <location>
        <begin position="53"/>
        <end position="96"/>
    </location>
</feature>
<dbReference type="GO" id="GO:0046872">
    <property type="term" value="F:metal ion binding"/>
    <property type="evidence" value="ECO:0007669"/>
    <property type="project" value="UniProtKB-KW"/>
</dbReference>
<feature type="domain" description="Sulfatase N-terminal" evidence="9">
    <location>
        <begin position="109"/>
        <end position="184"/>
    </location>
</feature>
<dbReference type="Proteomes" id="UP000770661">
    <property type="component" value="Unassembled WGS sequence"/>
</dbReference>
<evidence type="ECO:0000313" key="11">
    <source>
        <dbReference type="Proteomes" id="UP000770661"/>
    </source>
</evidence>
<comment type="caution">
    <text evidence="10">The sequence shown here is derived from an EMBL/GenBank/DDBJ whole genome shotgun (WGS) entry which is preliminary data.</text>
</comment>
<feature type="compositionally biased region" description="Basic and acidic residues" evidence="7">
    <location>
        <begin position="53"/>
        <end position="63"/>
    </location>
</feature>
<keyword evidence="4" id="KW-0378">Hydrolase</keyword>
<feature type="signal peptide" evidence="8">
    <location>
        <begin position="1"/>
        <end position="22"/>
    </location>
</feature>
<organism evidence="10 11">
    <name type="scientific">Chionoecetes opilio</name>
    <name type="common">Atlantic snow crab</name>
    <name type="synonym">Cancer opilio</name>
    <dbReference type="NCBI Taxonomy" id="41210"/>
    <lineage>
        <taxon>Eukaryota</taxon>
        <taxon>Metazoa</taxon>
        <taxon>Ecdysozoa</taxon>
        <taxon>Arthropoda</taxon>
        <taxon>Crustacea</taxon>
        <taxon>Multicrustacea</taxon>
        <taxon>Malacostraca</taxon>
        <taxon>Eumalacostraca</taxon>
        <taxon>Eucarida</taxon>
        <taxon>Decapoda</taxon>
        <taxon>Pleocyemata</taxon>
        <taxon>Brachyura</taxon>
        <taxon>Eubrachyura</taxon>
        <taxon>Majoidea</taxon>
        <taxon>Majidae</taxon>
        <taxon>Chionoecetes</taxon>
    </lineage>
</organism>
<evidence type="ECO:0000259" key="9">
    <source>
        <dbReference type="Pfam" id="PF00884"/>
    </source>
</evidence>
<feature type="compositionally biased region" description="Basic and acidic residues" evidence="7">
    <location>
        <begin position="274"/>
        <end position="286"/>
    </location>
</feature>
<evidence type="ECO:0000256" key="7">
    <source>
        <dbReference type="SAM" id="MobiDB-lite"/>
    </source>
</evidence>
<feature type="compositionally biased region" description="Gly residues" evidence="7">
    <location>
        <begin position="86"/>
        <end position="96"/>
    </location>
</feature>
<dbReference type="PANTHER" id="PTHR10342:SF274">
    <property type="entry name" value="ARYLSULFATASE B"/>
    <property type="match status" value="1"/>
</dbReference>
<sequence length="434" mass="47322">MTQLIRVLVSFFLFLVWHLAEGGGGGGVTHNLNRYFHHNLQALPRNSNLLERQAERQAEREENLIIPPPPRPRPRPHLTKHTWPRLGGGGGGGGGGGYNDVPWHNPDIQAPELLRLARHGIVLENHYVLPVCAPSRAALLTGRYPYRYGRQVNFSPLSPTGVNTSLTLLPQHLQRLGYKTHLMAPRILPLGIHTHTPRIRLLLRLLPGQPRLLQQIQKVAMPSTPTTKHTHSHTHTQRNHVMGRNTISPEGGNGTGGSDLDDVKDGQGGSGVGLREKGMKTLEKREGLSEEGGYDFRLNDTPLSNVTGVYSNDLFVSRVEEIIQGHVRGHGGGGGTGGSPLFLLLSLQATHGPLEAPTESCGKKSCATPPKHIENPARRTSSSQVEEIIQGHVGGMVGEGHWGVASVLLLSLQPRTAPWRHLLSPAARKLRNTP</sequence>